<keyword evidence="4 11" id="KW-0813">Transport</keyword>
<organism evidence="13 14">
    <name type="scientific">Suhomyces tanzawaensis NRRL Y-17324</name>
    <dbReference type="NCBI Taxonomy" id="984487"/>
    <lineage>
        <taxon>Eukaryota</taxon>
        <taxon>Fungi</taxon>
        <taxon>Dikarya</taxon>
        <taxon>Ascomycota</taxon>
        <taxon>Saccharomycotina</taxon>
        <taxon>Pichiomycetes</taxon>
        <taxon>Debaryomycetaceae</taxon>
        <taxon>Suhomyces</taxon>
    </lineage>
</organism>
<comment type="function">
    <text evidence="10">RNA-binding protein that binds specific mRNAs including the ASH1 mRNA, coding for a repressor of the HO endonuclease. Part of the mRNA localization machinery that restricts accumulation of certain proteins to the bud and in the daughter cell. Required for the delivery of cortical endoplasmic reticulum into the emerging bud.</text>
</comment>
<evidence type="ECO:0000256" key="4">
    <source>
        <dbReference type="ARBA" id="ARBA00022448"/>
    </source>
</evidence>
<evidence type="ECO:0000313" key="14">
    <source>
        <dbReference type="Proteomes" id="UP000094285"/>
    </source>
</evidence>
<feature type="non-terminal residue" evidence="13">
    <location>
        <position position="314"/>
    </location>
</feature>
<dbReference type="STRING" id="984487.A0A1E4SDU4"/>
<dbReference type="GO" id="GO:0005789">
    <property type="term" value="C:endoplasmic reticulum membrane"/>
    <property type="evidence" value="ECO:0007669"/>
    <property type="project" value="UniProtKB-SubCell"/>
</dbReference>
<keyword evidence="14" id="KW-1185">Reference proteome</keyword>
<dbReference type="Pfam" id="PF17078">
    <property type="entry name" value="SHE3"/>
    <property type="match status" value="1"/>
</dbReference>
<evidence type="ECO:0000256" key="10">
    <source>
        <dbReference type="ARBA" id="ARBA00024975"/>
    </source>
</evidence>
<evidence type="ECO:0000256" key="7">
    <source>
        <dbReference type="ARBA" id="ARBA00022884"/>
    </source>
</evidence>
<evidence type="ECO:0000256" key="2">
    <source>
        <dbReference type="ARBA" id="ARBA00008123"/>
    </source>
</evidence>
<dbReference type="OrthoDB" id="6088208at2759"/>
<gene>
    <name evidence="11" type="primary">SHE3</name>
    <name evidence="13" type="ORF">CANTADRAFT_55739</name>
</gene>
<feature type="coiled-coil region" evidence="11">
    <location>
        <begin position="58"/>
        <end position="113"/>
    </location>
</feature>
<feature type="compositionally biased region" description="Polar residues" evidence="12">
    <location>
        <begin position="278"/>
        <end position="289"/>
    </location>
</feature>
<keyword evidence="8 11" id="KW-0175">Coiled coil</keyword>
<comment type="subcellular location">
    <subcellularLocation>
        <location evidence="1 11">Endoplasmic reticulum membrane</location>
        <topology evidence="1 11">Peripheral membrane protein</topology>
    </subcellularLocation>
</comment>
<keyword evidence="9 11" id="KW-0472">Membrane</keyword>
<dbReference type="EMBL" id="KV453915">
    <property type="protein sequence ID" value="ODV77653.1"/>
    <property type="molecule type" value="Genomic_DNA"/>
</dbReference>
<evidence type="ECO:0000256" key="11">
    <source>
        <dbReference type="RuleBase" id="RU362142"/>
    </source>
</evidence>
<protein>
    <recommendedName>
        <fullName evidence="3 11">SWI5-dependent HO expression protein 3</fullName>
    </recommendedName>
</protein>
<evidence type="ECO:0000256" key="5">
    <source>
        <dbReference type="ARBA" id="ARBA00022816"/>
    </source>
</evidence>
<dbReference type="RefSeq" id="XP_020062775.1">
    <property type="nucleotide sequence ID" value="XM_020210484.1"/>
</dbReference>
<name>A0A1E4SDU4_9ASCO</name>
<feature type="compositionally biased region" description="Basic residues" evidence="12">
    <location>
        <begin position="290"/>
        <end position="299"/>
    </location>
</feature>
<evidence type="ECO:0000256" key="3">
    <source>
        <dbReference type="ARBA" id="ARBA00019884"/>
    </source>
</evidence>
<keyword evidence="6 11" id="KW-0256">Endoplasmic reticulum</keyword>
<dbReference type="SUPFAM" id="SSF90257">
    <property type="entry name" value="Myosin rod fragments"/>
    <property type="match status" value="1"/>
</dbReference>
<dbReference type="GO" id="GO:0003723">
    <property type="term" value="F:RNA binding"/>
    <property type="evidence" value="ECO:0007669"/>
    <property type="project" value="UniProtKB-KW"/>
</dbReference>
<evidence type="ECO:0000256" key="8">
    <source>
        <dbReference type="ARBA" id="ARBA00023054"/>
    </source>
</evidence>
<dbReference type="InterPro" id="IPR031398">
    <property type="entry name" value="She3"/>
</dbReference>
<dbReference type="Proteomes" id="UP000094285">
    <property type="component" value="Unassembled WGS sequence"/>
</dbReference>
<accession>A0A1E4SDU4</accession>
<sequence length="314" mass="36130">MEENSPVKHKHTSRVIDSLHSQIDTLKTELDSVRISSDDYKKKYSLILKKNESFVDQLANAKHENDMINALLKRKERRITDLEDQYNELSSANESLELSNKNMRIRCENLQESSASSTAEFERLKIAYDALIASQVEYKKHYQKEVTALTAQFEAYKLENNQRFETLSQKLSNNDKDVDILLDSLSNKRKTMDNLYVNKNKTILELLTKLAKASRIHGQESKATLQDSVDTIQALIAKHPDLQAKLSQHEKVDIDLEELLNESSETLYNCSFDEEATKNSSISRSNTVQSKRRKNKRNSLRFDSKSGPDFSSFN</sequence>
<dbReference type="GeneID" id="30984620"/>
<keyword evidence="5 11" id="KW-0509">mRNA transport</keyword>
<dbReference type="AlphaFoldDB" id="A0A1E4SDU4"/>
<evidence type="ECO:0000313" key="13">
    <source>
        <dbReference type="EMBL" id="ODV77653.1"/>
    </source>
</evidence>
<keyword evidence="7 11" id="KW-0694">RNA-binding</keyword>
<comment type="similarity">
    <text evidence="2 11">Belongs to the SHE3 family.</text>
</comment>
<evidence type="ECO:0000256" key="6">
    <source>
        <dbReference type="ARBA" id="ARBA00022824"/>
    </source>
</evidence>
<dbReference type="GO" id="GO:0051028">
    <property type="term" value="P:mRNA transport"/>
    <property type="evidence" value="ECO:0007669"/>
    <property type="project" value="UniProtKB-UniRule"/>
</dbReference>
<evidence type="ECO:0000256" key="9">
    <source>
        <dbReference type="ARBA" id="ARBA00023136"/>
    </source>
</evidence>
<feature type="region of interest" description="Disordered" evidence="12">
    <location>
        <begin position="274"/>
        <end position="314"/>
    </location>
</feature>
<evidence type="ECO:0000256" key="12">
    <source>
        <dbReference type="SAM" id="MobiDB-lite"/>
    </source>
</evidence>
<proteinExistence type="inferred from homology"/>
<reference evidence="14" key="1">
    <citation type="submission" date="2016-05" db="EMBL/GenBank/DDBJ databases">
        <title>Comparative genomics of biotechnologically important yeasts.</title>
        <authorList>
            <consortium name="DOE Joint Genome Institute"/>
            <person name="Riley R."/>
            <person name="Haridas S."/>
            <person name="Wolfe K.H."/>
            <person name="Lopes M.R."/>
            <person name="Hittinger C.T."/>
            <person name="Goker M."/>
            <person name="Salamov A."/>
            <person name="Wisecaver J."/>
            <person name="Long T.M."/>
            <person name="Aerts A.L."/>
            <person name="Barry K."/>
            <person name="Choi C."/>
            <person name="Clum A."/>
            <person name="Coughlan A.Y."/>
            <person name="Deshpande S."/>
            <person name="Douglass A.P."/>
            <person name="Hanson S.J."/>
            <person name="Klenk H.-P."/>
            <person name="Labutti K."/>
            <person name="Lapidus A."/>
            <person name="Lindquist E."/>
            <person name="Lipzen A."/>
            <person name="Meier-Kolthoff J.P."/>
            <person name="Ohm R.A."/>
            <person name="Otillar R.P."/>
            <person name="Pangilinan J."/>
            <person name="Peng Y."/>
            <person name="Rokas A."/>
            <person name="Rosa C.A."/>
            <person name="Scheuner C."/>
            <person name="Sibirny A.A."/>
            <person name="Slot J.C."/>
            <person name="Stielow J.B."/>
            <person name="Sun H."/>
            <person name="Kurtzman C.P."/>
            <person name="Blackwell M."/>
            <person name="Grigoriev I.V."/>
            <person name="Jeffries T.W."/>
        </authorList>
    </citation>
    <scope>NUCLEOTIDE SEQUENCE [LARGE SCALE GENOMIC DNA]</scope>
    <source>
        <strain evidence="14">NRRL Y-17324</strain>
    </source>
</reference>
<evidence type="ECO:0000256" key="1">
    <source>
        <dbReference type="ARBA" id="ARBA00004406"/>
    </source>
</evidence>
<dbReference type="GO" id="GO:0048309">
    <property type="term" value="P:endoplasmic reticulum inheritance"/>
    <property type="evidence" value="ECO:0007669"/>
    <property type="project" value="InterPro"/>
</dbReference>